<proteinExistence type="predicted"/>
<dbReference type="Gene3D" id="3.40.50.300">
    <property type="entry name" value="P-loop containing nucleotide triphosphate hydrolases"/>
    <property type="match status" value="1"/>
</dbReference>
<evidence type="ECO:0000259" key="1">
    <source>
        <dbReference type="Pfam" id="PF07693"/>
    </source>
</evidence>
<reference evidence="3" key="1">
    <citation type="journal article" date="2019" name="Int. J. Syst. Evol. Microbiol.">
        <title>The Global Catalogue of Microorganisms (GCM) 10K type strain sequencing project: providing services to taxonomists for standard genome sequencing and annotation.</title>
        <authorList>
            <consortium name="The Broad Institute Genomics Platform"/>
            <consortium name="The Broad Institute Genome Sequencing Center for Infectious Disease"/>
            <person name="Wu L."/>
            <person name="Ma J."/>
        </authorList>
    </citation>
    <scope>NUCLEOTIDE SEQUENCE [LARGE SCALE GENOMIC DNA]</scope>
    <source>
        <strain evidence="3">CCUG 51308</strain>
    </source>
</reference>
<sequence>MNEEHQRVITPWTQPEDLLDRKKDADFLENYFHNSMSDIVSPHSRGSFVINLKGQWGTGKSYFLRNFAAQLRNSKHKVVEFDAWQADSNIDPLISLIAAIKDEIETETNASTKISEMARAALKVVVENAAVLAKQTTTNLTEQTLKKLLGEAFEFFKEEYAVSENTFQRKALDASEVAVNSGIKIEPVKSSSFIQQIRTANEKKNAISSFSNKFEKLVEIFTNEKSGCSPFYIFVDELDRCRPTFAIEVLERINHLFNVKGVVFVIGTDSDELEHSIKAVYGSEFDSRSYLNRFFSFTYNLPNPEVTNYIRYLTTLYQFDLSKYLVFGQDKQKETNFSANIEKVLSPFVNNVRDYKHILFMVKTFERSWEFKFSIDLFYVLICATLVFYNKDKILTKSIISERSKPGFEYRLEIDKLRSVEISTNSKHMVTLLDWVVVVSALTDKKIVTVLEEVHGKSQKSACVHHLRDLLHQEYSALPSTKQKSEISKLAYYVDFLTTASKLSLEISPEGES</sequence>
<dbReference type="InterPro" id="IPR027417">
    <property type="entry name" value="P-loop_NTPase"/>
</dbReference>
<dbReference type="EMBL" id="JBHTBR010000004">
    <property type="protein sequence ID" value="MFC7291683.1"/>
    <property type="molecule type" value="Genomic_DNA"/>
</dbReference>
<organism evidence="2 3">
    <name type="scientific">Hirschia litorea</name>
    <dbReference type="NCBI Taxonomy" id="1199156"/>
    <lineage>
        <taxon>Bacteria</taxon>
        <taxon>Pseudomonadati</taxon>
        <taxon>Pseudomonadota</taxon>
        <taxon>Alphaproteobacteria</taxon>
        <taxon>Hyphomonadales</taxon>
        <taxon>Hyphomonadaceae</taxon>
        <taxon>Hirschia</taxon>
    </lineage>
</organism>
<comment type="caution">
    <text evidence="2">The sequence shown here is derived from an EMBL/GenBank/DDBJ whole genome shotgun (WGS) entry which is preliminary data.</text>
</comment>
<feature type="domain" description="KAP NTPase" evidence="1">
    <location>
        <begin position="35"/>
        <end position="365"/>
    </location>
</feature>
<accession>A0ABW2IKM9</accession>
<evidence type="ECO:0000313" key="3">
    <source>
        <dbReference type="Proteomes" id="UP001596492"/>
    </source>
</evidence>
<dbReference type="InterPro" id="IPR011646">
    <property type="entry name" value="KAP_P-loop"/>
</dbReference>
<evidence type="ECO:0000313" key="2">
    <source>
        <dbReference type="EMBL" id="MFC7291683.1"/>
    </source>
</evidence>
<dbReference type="Proteomes" id="UP001596492">
    <property type="component" value="Unassembled WGS sequence"/>
</dbReference>
<name>A0ABW2IKM9_9PROT</name>
<protein>
    <submittedName>
        <fullName evidence="2">P-loop NTPase fold protein</fullName>
    </submittedName>
</protein>
<dbReference type="RefSeq" id="WP_382166920.1">
    <property type="nucleotide sequence ID" value="NZ_JBHTBR010000004.1"/>
</dbReference>
<keyword evidence="3" id="KW-1185">Reference proteome</keyword>
<dbReference type="SUPFAM" id="SSF52540">
    <property type="entry name" value="P-loop containing nucleoside triphosphate hydrolases"/>
    <property type="match status" value="1"/>
</dbReference>
<dbReference type="Pfam" id="PF07693">
    <property type="entry name" value="KAP_NTPase"/>
    <property type="match status" value="1"/>
</dbReference>
<gene>
    <name evidence="2" type="ORF">ACFQS8_08650</name>
</gene>